<reference evidence="4" key="2">
    <citation type="submission" date="2025-05" db="UniProtKB">
        <authorList>
            <consortium name="Ensembl"/>
        </authorList>
    </citation>
    <scope>IDENTIFICATION</scope>
</reference>
<organism evidence="4 5">
    <name type="scientific">Sus scrofa</name>
    <name type="common">Pig</name>
    <dbReference type="NCBI Taxonomy" id="9823"/>
    <lineage>
        <taxon>Eukaryota</taxon>
        <taxon>Metazoa</taxon>
        <taxon>Chordata</taxon>
        <taxon>Craniata</taxon>
        <taxon>Vertebrata</taxon>
        <taxon>Euteleostomi</taxon>
        <taxon>Mammalia</taxon>
        <taxon>Eutheria</taxon>
        <taxon>Laurasiatheria</taxon>
        <taxon>Artiodactyla</taxon>
        <taxon>Suina</taxon>
        <taxon>Suidae</taxon>
        <taxon>Sus</taxon>
    </lineage>
</organism>
<reference evidence="4 5" key="1">
    <citation type="submission" date="2017-08" db="EMBL/GenBank/DDBJ databases">
        <title>USMARCv1.0.</title>
        <authorList>
            <person name="Hannum G.I."/>
            <person name="Koren S."/>
            <person name="Schroeder S.G."/>
            <person name="Chin S.C."/>
            <person name="Nonneman D.J."/>
            <person name="Becker S.A."/>
            <person name="Rosen B.D."/>
            <person name="Bickhart D.M."/>
            <person name="Putnam N.H."/>
            <person name="Green R.E."/>
            <person name="Tuggle C.K."/>
            <person name="Liu H."/>
            <person name="Rohrer G.A."/>
            <person name="Warr A."/>
            <person name="Hall R."/>
            <person name="Kim K."/>
            <person name="Hume D.A."/>
            <person name="Talbot R."/>
            <person name="Chow W."/>
            <person name="Howe K."/>
            <person name="Schwartz A.S."/>
            <person name="Watson M."/>
            <person name="Archibald A.L."/>
            <person name="Phillippy A.M."/>
            <person name="Smith T.P.L."/>
        </authorList>
    </citation>
    <scope>NUCLEOTIDE SEQUENCE [LARGE SCALE GENOMIC DNA]</scope>
</reference>
<sequence length="262" mass="27620">MRDGRGTLGARLTAEKGAGGDSDRLLCGLEPTQESPGPSGTTSRVSKPAVAADGSSQNGEISLEMEKDLSAGSLLLRSGSRALPRGHKPTRGNSASAAAQRETVGLLFAPLEECFAGVSCGAGDAQMKDRLRGGPRASDSCRARSRRGEPRESGLPCHPKPSEPSVSEDEPPRALLERPGSELQPPCLRSVLSALPHAHPHVFLNDEKKCVSPGHAKPMFSEPTVEYKRMLSCVISTSDGLQITLALLAPQAFELVNLLCHS</sequence>
<dbReference type="Proteomes" id="UP000694720">
    <property type="component" value="Unplaced"/>
</dbReference>
<dbReference type="Proteomes" id="UP000694722">
    <property type="component" value="Unplaced"/>
</dbReference>
<accession>A0A4X1TW00</accession>
<dbReference type="InterPro" id="IPR040355">
    <property type="entry name" value="FAM220A"/>
</dbReference>
<dbReference type="PANTHER" id="PTHR31980:SF1">
    <property type="entry name" value="PROTEIN FAM220A"/>
    <property type="match status" value="1"/>
</dbReference>
<dbReference type="Ensembl" id="ENSSSCT00065065258.1">
    <property type="protein sequence ID" value="ENSSSCP00065028278.1"/>
    <property type="gene ID" value="ENSSSCG00065047702.1"/>
</dbReference>
<protein>
    <submittedName>
        <fullName evidence="3">Alpha-2C adrenergic receptor-like</fullName>
    </submittedName>
</protein>
<feature type="compositionally biased region" description="Basic and acidic residues" evidence="1">
    <location>
        <begin position="139"/>
        <end position="152"/>
    </location>
</feature>
<dbReference type="Ensembl" id="ENSSSCT00045022206.1">
    <property type="protein sequence ID" value="ENSSSCP00045015295.1"/>
    <property type="gene ID" value="ENSSSCG00045013036.1"/>
</dbReference>
<dbReference type="InterPro" id="IPR029155">
    <property type="entry name" value="SIPAR"/>
</dbReference>
<dbReference type="Proteomes" id="UP000694571">
    <property type="component" value="Unplaced"/>
</dbReference>
<dbReference type="Proteomes" id="UP000694728">
    <property type="component" value="Unplaced"/>
</dbReference>
<dbReference type="Proteomes" id="UP000694725">
    <property type="component" value="Unplaced"/>
</dbReference>
<feature type="compositionally biased region" description="Basic and acidic residues" evidence="1">
    <location>
        <begin position="170"/>
        <end position="180"/>
    </location>
</feature>
<feature type="region of interest" description="Disordered" evidence="1">
    <location>
        <begin position="127"/>
        <end position="182"/>
    </location>
</feature>
<feature type="domain" description="SIPAR" evidence="2">
    <location>
        <begin position="2"/>
        <end position="256"/>
    </location>
</feature>
<evidence type="ECO:0000313" key="4">
    <source>
        <dbReference type="Ensembl" id="ENSSSCP00070019453.1"/>
    </source>
</evidence>
<gene>
    <name evidence="3" type="primary">LOC110260073</name>
</gene>
<evidence type="ECO:0000259" key="2">
    <source>
        <dbReference type="Pfam" id="PF15487"/>
    </source>
</evidence>
<proteinExistence type="predicted"/>
<evidence type="ECO:0000313" key="5">
    <source>
        <dbReference type="Proteomes" id="UP000314985"/>
    </source>
</evidence>
<name>A0A4X1TW00_PIG</name>
<feature type="region of interest" description="Disordered" evidence="1">
    <location>
        <begin position="1"/>
        <end position="63"/>
    </location>
</feature>
<dbReference type="Ensembl" id="ENSSSCT00040104406.1">
    <property type="protein sequence ID" value="ENSSSCP00040047559.1"/>
    <property type="gene ID" value="ENSSSCG00040075303.1"/>
</dbReference>
<dbReference type="Ensembl" id="ENSSSCT00035006843.1">
    <property type="protein sequence ID" value="ENSSSCP00035002369.1"/>
    <property type="gene ID" value="ENSSSCG00035005464.1"/>
</dbReference>
<dbReference type="Proteomes" id="UP000314985">
    <property type="component" value="Chromosome 3"/>
</dbReference>
<feature type="region of interest" description="Disordered" evidence="1">
    <location>
        <begin position="80"/>
        <end position="99"/>
    </location>
</feature>
<dbReference type="Ensembl" id="ENSSSCT00050041450.1">
    <property type="protein sequence ID" value="ENSSSCP00050017123.1"/>
    <property type="gene ID" value="ENSSSCG00050030834.1"/>
</dbReference>
<dbReference type="PANTHER" id="PTHR31980">
    <property type="entry name" value="PROTEIN FAM220A"/>
    <property type="match status" value="1"/>
</dbReference>
<feature type="compositionally biased region" description="Polar residues" evidence="1">
    <location>
        <begin position="32"/>
        <end position="45"/>
    </location>
</feature>
<dbReference type="Ensembl" id="ENSSSCT00070023518.1">
    <property type="protein sequence ID" value="ENSSSCP00070019453.1"/>
    <property type="gene ID" value="ENSSSCG00070012061.1"/>
</dbReference>
<dbReference type="AlphaFoldDB" id="A0A4X1TW00"/>
<dbReference type="Pfam" id="PF15487">
    <property type="entry name" value="FAM220"/>
    <property type="match status" value="1"/>
</dbReference>
<evidence type="ECO:0000256" key="1">
    <source>
        <dbReference type="SAM" id="MobiDB-lite"/>
    </source>
</evidence>
<evidence type="ECO:0000313" key="3">
    <source>
        <dbReference type="Ensembl" id="ENSSSCP00035002369.1"/>
    </source>
</evidence>